<proteinExistence type="predicted"/>
<dbReference type="AlphaFoldDB" id="A0A085V3U9"/>
<name>A0A085V3U9_PSESX</name>
<organism evidence="1 2">
    <name type="scientific">Pseudomonas syringae</name>
    <dbReference type="NCBI Taxonomy" id="317"/>
    <lineage>
        <taxon>Bacteria</taxon>
        <taxon>Pseudomonadati</taxon>
        <taxon>Pseudomonadota</taxon>
        <taxon>Gammaproteobacteria</taxon>
        <taxon>Pseudomonadales</taxon>
        <taxon>Pseudomonadaceae</taxon>
        <taxon>Pseudomonas</taxon>
    </lineage>
</organism>
<dbReference type="EMBL" id="JPQU01000109">
    <property type="protein sequence ID" value="KFE50112.1"/>
    <property type="molecule type" value="Genomic_DNA"/>
</dbReference>
<evidence type="ECO:0000313" key="2">
    <source>
        <dbReference type="Proteomes" id="UP000028631"/>
    </source>
</evidence>
<reference evidence="1 2" key="1">
    <citation type="submission" date="2014-07" db="EMBL/GenBank/DDBJ databases">
        <title>Draft Genome Sequences of Environmental Pseudomonas syringae strains.</title>
        <authorList>
            <person name="Baltrus D.A."/>
            <person name="Berge O."/>
            <person name="Morris C."/>
        </authorList>
    </citation>
    <scope>NUCLEOTIDE SEQUENCE [LARGE SCALE GENOMIC DNA]</scope>
    <source>
        <strain evidence="1 2">GAW0119</strain>
    </source>
</reference>
<dbReference type="OrthoDB" id="9936642at2"/>
<evidence type="ECO:0000313" key="1">
    <source>
        <dbReference type="EMBL" id="KFE50112.1"/>
    </source>
</evidence>
<comment type="caution">
    <text evidence="1">The sequence shown here is derived from an EMBL/GenBank/DDBJ whole genome shotgun (WGS) entry which is preliminary data.</text>
</comment>
<protein>
    <submittedName>
        <fullName evidence="1">Uncharacterized protein</fullName>
    </submittedName>
</protein>
<dbReference type="PATRIC" id="fig|317.175.peg.5391"/>
<gene>
    <name evidence="1" type="ORF">IV01_25870</name>
</gene>
<accession>A0A085V3U9</accession>
<dbReference type="Proteomes" id="UP000028631">
    <property type="component" value="Unassembled WGS sequence"/>
</dbReference>
<keyword evidence="2" id="KW-1185">Reference proteome</keyword>
<sequence length="116" mass="12824">MESYKKYQAAKLEAKRAREWLENKEKVDSQNNKPYTLNSVKVSAQYCGQSYAGATNYHDSPEAFNAAMAEVIRRDFESLAEKALAILSKKESEALIACKDDLAAVQAEIAEAESAA</sequence>
<dbReference type="RefSeq" id="WP_032631952.1">
    <property type="nucleotide sequence ID" value="NZ_JPQU01000109.1"/>
</dbReference>